<feature type="transmembrane region" description="Helical" evidence="6">
    <location>
        <begin position="295"/>
        <end position="315"/>
    </location>
</feature>
<dbReference type="InterPro" id="IPR048254">
    <property type="entry name" value="CDP_ALCOHOL_P_TRANSF_CS"/>
</dbReference>
<evidence type="ECO:0000256" key="4">
    <source>
        <dbReference type="ARBA" id="ARBA00023136"/>
    </source>
</evidence>
<evidence type="ECO:0000256" key="5">
    <source>
        <dbReference type="RuleBase" id="RU003750"/>
    </source>
</evidence>
<dbReference type="EMBL" id="JAIXMP010000040">
    <property type="protein sequence ID" value="KAI9248050.1"/>
    <property type="molecule type" value="Genomic_DNA"/>
</dbReference>
<dbReference type="InterPro" id="IPR014472">
    <property type="entry name" value="CHOPT"/>
</dbReference>
<sequence length="406" mass="45343">MFSSTIDQSLSKEKLSNLKYYKYSSIDRSLLSRYVLRHYWDWAIGLFPMNMAPNLITLIGFTFILMNVALAYWKAPSLDIDENPPRWIYFSYALGIWLYSTFDNVDGRQARRTKSSSPLGELFDHGCDALNTVFSLVMQAGALGSGHSRATVLLVIIETFGFYLSTQEEYHTGTLYLGYVNAPTEGIVLALVVFTISGIYGPAIWRTPVGHVIPNVPSSIASMSFSYGWIALVGVFLLLTHIPLCFYSMFKACRKQGKPFISTMATECSPIVIYCIAIHSWCMSSYSYILSHRNFIPFAVAIGIVFGRMASKIILAHLTKSSFPKFTVLLIPLVLGAAIANLPKIPGMPRLFTPQSELLYIYGFLIFATVVYLRWAIAVINAFCSYLGINCFSIVSSKTELSSKTN</sequence>
<dbReference type="GO" id="GO:0016780">
    <property type="term" value="F:phosphotransferase activity, for other substituted phosphate groups"/>
    <property type="evidence" value="ECO:0007669"/>
    <property type="project" value="InterPro"/>
</dbReference>
<feature type="transmembrane region" description="Helical" evidence="6">
    <location>
        <begin position="271"/>
        <end position="289"/>
    </location>
</feature>
<dbReference type="Pfam" id="PF01066">
    <property type="entry name" value="CDP-OH_P_transf"/>
    <property type="match status" value="1"/>
</dbReference>
<feature type="transmembrane region" description="Helical" evidence="6">
    <location>
        <begin position="186"/>
        <end position="205"/>
    </location>
</feature>
<evidence type="ECO:0000313" key="8">
    <source>
        <dbReference type="Proteomes" id="UP001209540"/>
    </source>
</evidence>
<evidence type="ECO:0000256" key="6">
    <source>
        <dbReference type="SAM" id="Phobius"/>
    </source>
</evidence>
<reference evidence="7" key="2">
    <citation type="submission" date="2023-02" db="EMBL/GenBank/DDBJ databases">
        <authorList>
            <consortium name="DOE Joint Genome Institute"/>
            <person name="Mondo S.J."/>
            <person name="Chang Y."/>
            <person name="Wang Y."/>
            <person name="Ahrendt S."/>
            <person name="Andreopoulos W."/>
            <person name="Barry K."/>
            <person name="Beard J."/>
            <person name="Benny G.L."/>
            <person name="Blankenship S."/>
            <person name="Bonito G."/>
            <person name="Cuomo C."/>
            <person name="Desiro A."/>
            <person name="Gervers K.A."/>
            <person name="Hundley H."/>
            <person name="Kuo A."/>
            <person name="LaButti K."/>
            <person name="Lang B.F."/>
            <person name="Lipzen A."/>
            <person name="O'Donnell K."/>
            <person name="Pangilinan J."/>
            <person name="Reynolds N."/>
            <person name="Sandor L."/>
            <person name="Smith M.W."/>
            <person name="Tsang A."/>
            <person name="Grigoriev I.V."/>
            <person name="Stajich J.E."/>
            <person name="Spatafora J.W."/>
        </authorList>
    </citation>
    <scope>NUCLEOTIDE SEQUENCE</scope>
    <source>
        <strain evidence="7">RSA 2281</strain>
    </source>
</reference>
<comment type="similarity">
    <text evidence="2 5">Belongs to the CDP-alcohol phosphatidyltransferase class-I family.</text>
</comment>
<comment type="subcellular location">
    <subcellularLocation>
        <location evidence="1">Membrane</location>
    </subcellularLocation>
</comment>
<proteinExistence type="inferred from homology"/>
<evidence type="ECO:0000256" key="2">
    <source>
        <dbReference type="ARBA" id="ARBA00010441"/>
    </source>
</evidence>
<evidence type="ECO:0000256" key="1">
    <source>
        <dbReference type="ARBA" id="ARBA00004370"/>
    </source>
</evidence>
<dbReference type="InterPro" id="IPR043130">
    <property type="entry name" value="CDP-OH_PTrfase_TM_dom"/>
</dbReference>
<dbReference type="AlphaFoldDB" id="A0AAD5JP82"/>
<dbReference type="PIRSF" id="PIRSF015665">
    <property type="entry name" value="CHOPT"/>
    <property type="match status" value="1"/>
</dbReference>
<dbReference type="PROSITE" id="PS00379">
    <property type="entry name" value="CDP_ALCOHOL_P_TRANSF"/>
    <property type="match status" value="1"/>
</dbReference>
<dbReference type="Proteomes" id="UP001209540">
    <property type="component" value="Unassembled WGS sequence"/>
</dbReference>
<keyword evidence="4 6" id="KW-0472">Membrane</keyword>
<protein>
    <submittedName>
        <fullName evidence="7">CDP-alcohol phosphatidyltransferase-domain-containing protein</fullName>
    </submittedName>
</protein>
<feature type="transmembrane region" description="Helical" evidence="6">
    <location>
        <begin position="87"/>
        <end position="105"/>
    </location>
</feature>
<reference evidence="7" key="1">
    <citation type="journal article" date="2022" name="IScience">
        <title>Evolution of zygomycete secretomes and the origins of terrestrial fungal ecologies.</title>
        <authorList>
            <person name="Chang Y."/>
            <person name="Wang Y."/>
            <person name="Mondo S."/>
            <person name="Ahrendt S."/>
            <person name="Andreopoulos W."/>
            <person name="Barry K."/>
            <person name="Beard J."/>
            <person name="Benny G.L."/>
            <person name="Blankenship S."/>
            <person name="Bonito G."/>
            <person name="Cuomo C."/>
            <person name="Desiro A."/>
            <person name="Gervers K.A."/>
            <person name="Hundley H."/>
            <person name="Kuo A."/>
            <person name="LaButti K."/>
            <person name="Lang B.F."/>
            <person name="Lipzen A."/>
            <person name="O'Donnell K."/>
            <person name="Pangilinan J."/>
            <person name="Reynolds N."/>
            <person name="Sandor L."/>
            <person name="Smith M.E."/>
            <person name="Tsang A."/>
            <person name="Grigoriev I.V."/>
            <person name="Stajich J.E."/>
            <person name="Spatafora J.W."/>
        </authorList>
    </citation>
    <scope>NUCLEOTIDE SEQUENCE</scope>
    <source>
        <strain evidence="7">RSA 2281</strain>
    </source>
</reference>
<keyword evidence="8" id="KW-1185">Reference proteome</keyword>
<keyword evidence="6" id="KW-0812">Transmembrane</keyword>
<feature type="transmembrane region" description="Helical" evidence="6">
    <location>
        <begin position="225"/>
        <end position="250"/>
    </location>
</feature>
<name>A0AAD5JP82_9FUNG</name>
<feature type="transmembrane region" description="Helical" evidence="6">
    <location>
        <begin position="322"/>
        <end position="340"/>
    </location>
</feature>
<dbReference type="Gene3D" id="1.20.120.1760">
    <property type="match status" value="1"/>
</dbReference>
<gene>
    <name evidence="7" type="ORF">BDA99DRAFT_565007</name>
</gene>
<keyword evidence="3 5" id="KW-0808">Transferase</keyword>
<dbReference type="PANTHER" id="PTHR10414:SF77">
    <property type="entry name" value="CDP-ALCOHOL PHOSPHATIDYLTRANSFERASE FAMILY PROTEIN"/>
    <property type="match status" value="1"/>
</dbReference>
<accession>A0AAD5JP82</accession>
<dbReference type="PANTHER" id="PTHR10414">
    <property type="entry name" value="ETHANOLAMINEPHOSPHOTRANSFERASE"/>
    <property type="match status" value="1"/>
</dbReference>
<dbReference type="GO" id="GO:0008654">
    <property type="term" value="P:phospholipid biosynthetic process"/>
    <property type="evidence" value="ECO:0007669"/>
    <property type="project" value="InterPro"/>
</dbReference>
<evidence type="ECO:0000256" key="3">
    <source>
        <dbReference type="ARBA" id="ARBA00022679"/>
    </source>
</evidence>
<comment type="caution">
    <text evidence="7">The sequence shown here is derived from an EMBL/GenBank/DDBJ whole genome shotgun (WGS) entry which is preliminary data.</text>
</comment>
<feature type="transmembrane region" description="Helical" evidence="6">
    <location>
        <begin position="360"/>
        <end position="389"/>
    </location>
</feature>
<organism evidence="7 8">
    <name type="scientific">Phascolomyces articulosus</name>
    <dbReference type="NCBI Taxonomy" id="60185"/>
    <lineage>
        <taxon>Eukaryota</taxon>
        <taxon>Fungi</taxon>
        <taxon>Fungi incertae sedis</taxon>
        <taxon>Mucoromycota</taxon>
        <taxon>Mucoromycotina</taxon>
        <taxon>Mucoromycetes</taxon>
        <taxon>Mucorales</taxon>
        <taxon>Lichtheimiaceae</taxon>
        <taxon>Phascolomyces</taxon>
    </lineage>
</organism>
<keyword evidence="6" id="KW-1133">Transmembrane helix</keyword>
<dbReference type="GO" id="GO:0016020">
    <property type="term" value="C:membrane"/>
    <property type="evidence" value="ECO:0007669"/>
    <property type="project" value="UniProtKB-SubCell"/>
</dbReference>
<dbReference type="InterPro" id="IPR000462">
    <property type="entry name" value="CDP-OH_P_trans"/>
</dbReference>
<evidence type="ECO:0000313" key="7">
    <source>
        <dbReference type="EMBL" id="KAI9248050.1"/>
    </source>
</evidence>